<evidence type="ECO:0000313" key="4">
    <source>
        <dbReference type="EMBL" id="MBK8891336.1"/>
    </source>
</evidence>
<proteinExistence type="predicted"/>
<sequence length="493" mass="53969">MVGDIPQQPLAGSVSRAIAEENPRVASSLTEVSGSLFADSLTRAPVSGHDGPAARRLFKSSVLIAALIGVCFLAGCGNLIRLAADIKETGNKIRLVSGSMATPVRADREVIVVVLGDDQGNEIHNYRVFERDGAFRIAALRDSQFLFAFQDINRDFSYQANEPATWFDLKEAGIQSGDVSEVRLVLSGPTDRPAPLRMTNLFDLRGSSLGQIDVQLGKTASLDDARFSEQSADMGMWEPIGFMKAGHAGIFFLEPYDTARTPVLFVHGINGSPRDFSDLIASIDRRRYQSWLFNYPSGLDLRALGDGLVGLLAELRHQHGFRKLHIVAHSMGGLLIREYLAECARSRSCDYMGNFVSVSTPFGGVASAGWWLDYARVVMPVWRNLVPDGPFLRDLFDQSLPVGVSHHLLFSYRNVATLSRSSGDGVIPLESQLRPEVQREASLVRGFNEDHMSILRNKDLHRYVNEAFSSAPGNSGASPEAGSRPPSPLPRVQ</sequence>
<evidence type="ECO:0000313" key="5">
    <source>
        <dbReference type="Proteomes" id="UP000808146"/>
    </source>
</evidence>
<feature type="transmembrane region" description="Helical" evidence="2">
    <location>
        <begin position="62"/>
        <end position="84"/>
    </location>
</feature>
<dbReference type="InterPro" id="IPR029058">
    <property type="entry name" value="AB_hydrolase_fold"/>
</dbReference>
<keyword evidence="2" id="KW-0812">Transmembrane</keyword>
<keyword evidence="4" id="KW-0378">Hydrolase</keyword>
<dbReference type="GO" id="GO:0016787">
    <property type="term" value="F:hydrolase activity"/>
    <property type="evidence" value="ECO:0007669"/>
    <property type="project" value="UniProtKB-KW"/>
</dbReference>
<dbReference type="AlphaFoldDB" id="A0A9D7QIG3"/>
<reference evidence="4" key="1">
    <citation type="submission" date="2020-10" db="EMBL/GenBank/DDBJ databases">
        <title>Connecting structure to function with the recovery of over 1000 high-quality activated sludge metagenome-assembled genomes encoding full-length rRNA genes using long-read sequencing.</title>
        <authorList>
            <person name="Singleton C.M."/>
            <person name="Petriglieri F."/>
            <person name="Kristensen J.M."/>
            <person name="Kirkegaard R.H."/>
            <person name="Michaelsen T.Y."/>
            <person name="Andersen M.H."/>
            <person name="Karst S.M."/>
            <person name="Dueholm M.S."/>
            <person name="Nielsen P.H."/>
            <person name="Albertsen M."/>
        </authorList>
    </citation>
    <scope>NUCLEOTIDE SEQUENCE</scope>
    <source>
        <strain evidence="4">OdNE_18-Q3-R46-58_BAT3C.305</strain>
    </source>
</reference>
<feature type="domain" description="AB hydrolase-1" evidence="3">
    <location>
        <begin position="262"/>
        <end position="343"/>
    </location>
</feature>
<comment type="caution">
    <text evidence="4">The sequence shown here is derived from an EMBL/GenBank/DDBJ whole genome shotgun (WGS) entry which is preliminary data.</text>
</comment>
<dbReference type="EMBL" id="JADKBR010000017">
    <property type="protein sequence ID" value="MBK8891336.1"/>
    <property type="molecule type" value="Genomic_DNA"/>
</dbReference>
<keyword evidence="2" id="KW-0472">Membrane</keyword>
<dbReference type="Proteomes" id="UP000808146">
    <property type="component" value="Unassembled WGS sequence"/>
</dbReference>
<organism evidence="4 5">
    <name type="scientific">Candidatus Dechloromonas phosphorivorans</name>
    <dbReference type="NCBI Taxonomy" id="2899244"/>
    <lineage>
        <taxon>Bacteria</taxon>
        <taxon>Pseudomonadati</taxon>
        <taxon>Pseudomonadota</taxon>
        <taxon>Betaproteobacteria</taxon>
        <taxon>Rhodocyclales</taxon>
        <taxon>Azonexaceae</taxon>
        <taxon>Dechloromonas</taxon>
    </lineage>
</organism>
<name>A0A9D7QIG3_9RHOO</name>
<keyword evidence="2" id="KW-1133">Transmembrane helix</keyword>
<dbReference type="Pfam" id="PF00561">
    <property type="entry name" value="Abhydrolase_1"/>
    <property type="match status" value="1"/>
</dbReference>
<evidence type="ECO:0000256" key="1">
    <source>
        <dbReference type="SAM" id="MobiDB-lite"/>
    </source>
</evidence>
<evidence type="ECO:0000256" key="2">
    <source>
        <dbReference type="SAM" id="Phobius"/>
    </source>
</evidence>
<evidence type="ECO:0000259" key="3">
    <source>
        <dbReference type="Pfam" id="PF00561"/>
    </source>
</evidence>
<dbReference type="InterPro" id="IPR000073">
    <property type="entry name" value="AB_hydrolase_1"/>
</dbReference>
<protein>
    <submittedName>
        <fullName evidence="4">Alpha/beta fold hydrolase</fullName>
    </submittedName>
</protein>
<accession>A0A9D7QIG3</accession>
<dbReference type="Gene3D" id="3.40.50.1820">
    <property type="entry name" value="alpha/beta hydrolase"/>
    <property type="match status" value="1"/>
</dbReference>
<gene>
    <name evidence="4" type="ORF">IPN75_13740</name>
</gene>
<dbReference type="SUPFAM" id="SSF53474">
    <property type="entry name" value="alpha/beta-Hydrolases"/>
    <property type="match status" value="1"/>
</dbReference>
<feature type="region of interest" description="Disordered" evidence="1">
    <location>
        <begin position="468"/>
        <end position="493"/>
    </location>
</feature>
<feature type="compositionally biased region" description="Polar residues" evidence="1">
    <location>
        <begin position="468"/>
        <end position="477"/>
    </location>
</feature>